<protein>
    <submittedName>
        <fullName evidence="7">Galactokinase</fullName>
        <ecNumber evidence="7">2.7.1.6</ecNumber>
    </submittedName>
</protein>
<dbReference type="AlphaFoldDB" id="A0A841R5P0"/>
<keyword evidence="3 7" id="KW-0418">Kinase</keyword>
<dbReference type="InterPro" id="IPR014721">
    <property type="entry name" value="Ribsml_uS5_D2-typ_fold_subgr"/>
</dbReference>
<dbReference type="SUPFAM" id="SSF54211">
    <property type="entry name" value="Ribosomal protein S5 domain 2-like"/>
    <property type="match status" value="1"/>
</dbReference>
<evidence type="ECO:0000256" key="4">
    <source>
        <dbReference type="ARBA" id="ARBA00022840"/>
    </source>
</evidence>
<dbReference type="PANTHER" id="PTHR10457">
    <property type="entry name" value="MEVALONATE KINASE/GALACTOKINASE"/>
    <property type="match status" value="1"/>
</dbReference>
<comment type="caution">
    <text evidence="7">The sequence shown here is derived from an EMBL/GenBank/DDBJ whole genome shotgun (WGS) entry which is preliminary data.</text>
</comment>
<proteinExistence type="inferred from homology"/>
<dbReference type="PRINTS" id="PR00959">
    <property type="entry name" value="MEVGALKINASE"/>
</dbReference>
<organism evidence="7 8">
    <name type="scientific">Spirochaeta isovalerica</name>
    <dbReference type="NCBI Taxonomy" id="150"/>
    <lineage>
        <taxon>Bacteria</taxon>
        <taxon>Pseudomonadati</taxon>
        <taxon>Spirochaetota</taxon>
        <taxon>Spirochaetia</taxon>
        <taxon>Spirochaetales</taxon>
        <taxon>Spirochaetaceae</taxon>
        <taxon>Spirochaeta</taxon>
    </lineage>
</organism>
<dbReference type="PANTHER" id="PTHR10457:SF7">
    <property type="entry name" value="GALACTOKINASE-RELATED"/>
    <property type="match status" value="1"/>
</dbReference>
<feature type="domain" description="Galactokinase N-terminal" evidence="6">
    <location>
        <begin position="40"/>
        <end position="89"/>
    </location>
</feature>
<evidence type="ECO:0000256" key="3">
    <source>
        <dbReference type="ARBA" id="ARBA00022777"/>
    </source>
</evidence>
<dbReference type="Pfam" id="PF00288">
    <property type="entry name" value="GHMP_kinases_N"/>
    <property type="match status" value="1"/>
</dbReference>
<sequence>MKNKDVLSQLEKDNLKEILHELYGEDAYVYQKKRYMSLVEKFTSRFGHNDIRIISSPGRTELGGNHTDHNHGKVLAASIQLDSLAVVAPNHSGTVTVWSEGFSGPFSVEIDALEEEPKGERATSSLIRGILSVFKSKGLKIGGFDAFITSDVLIGSGLSSSASIEVLLGKILGVLFNDDSVNAVDLAIVGQKAENDFLHKPCGLMDQVACAYGGIVAIDFADPGRPIIESLHYSFEEEGYKLLVIDTGGDHADLTDDYAAIPKEMKSVAESFGQDVCRGINQEDFFRRIPELSSRLGDRAVLRVLHFLMENDRVDRMVDSLKCNELDGYLDSVKASGDSSFKYLQNVFTSKYDTIQKVSLAIGLTEAFDGFHGAVRVHGGGFAGTVQVYIEKDKFERFRNYMEHFFGTKSVTPLKIRQKGAVCIL</sequence>
<dbReference type="Proteomes" id="UP000587760">
    <property type="component" value="Unassembled WGS sequence"/>
</dbReference>
<dbReference type="Pfam" id="PF10509">
    <property type="entry name" value="GalKase_gal_bdg"/>
    <property type="match status" value="1"/>
</dbReference>
<comment type="similarity">
    <text evidence="1">Belongs to the GHMP kinase family. GalK subfamily.</text>
</comment>
<evidence type="ECO:0000313" key="7">
    <source>
        <dbReference type="EMBL" id="MBB6479143.1"/>
    </source>
</evidence>
<dbReference type="GO" id="GO:0006012">
    <property type="term" value="P:galactose metabolic process"/>
    <property type="evidence" value="ECO:0007669"/>
    <property type="project" value="InterPro"/>
</dbReference>
<dbReference type="GO" id="GO:0004335">
    <property type="term" value="F:galactokinase activity"/>
    <property type="evidence" value="ECO:0007669"/>
    <property type="project" value="UniProtKB-EC"/>
</dbReference>
<dbReference type="Gene3D" id="3.30.230.10">
    <property type="match status" value="1"/>
</dbReference>
<dbReference type="InterPro" id="IPR019539">
    <property type="entry name" value="GalKase_N"/>
</dbReference>
<reference evidence="7 8" key="1">
    <citation type="submission" date="2020-08" db="EMBL/GenBank/DDBJ databases">
        <title>Genomic Encyclopedia of Type Strains, Phase IV (KMG-IV): sequencing the most valuable type-strain genomes for metagenomic binning, comparative biology and taxonomic classification.</title>
        <authorList>
            <person name="Goeker M."/>
        </authorList>
    </citation>
    <scope>NUCLEOTIDE SEQUENCE [LARGE SCALE GENOMIC DNA]</scope>
    <source>
        <strain evidence="7 8">DSM 2461</strain>
    </source>
</reference>
<dbReference type="RefSeq" id="WP_184744016.1">
    <property type="nucleotide sequence ID" value="NZ_JACHGJ010000001.1"/>
</dbReference>
<dbReference type="PIRSF" id="PIRSF000530">
    <property type="entry name" value="Galactokinase"/>
    <property type="match status" value="1"/>
</dbReference>
<dbReference type="EC" id="2.7.1.6" evidence="7"/>
<dbReference type="Gene3D" id="3.30.70.890">
    <property type="entry name" value="GHMP kinase, C-terminal domain"/>
    <property type="match status" value="1"/>
</dbReference>
<keyword evidence="8" id="KW-1185">Reference proteome</keyword>
<keyword evidence="4" id="KW-0067">ATP-binding</keyword>
<evidence type="ECO:0000256" key="1">
    <source>
        <dbReference type="ARBA" id="ARBA00006566"/>
    </source>
</evidence>
<dbReference type="GO" id="GO:0005829">
    <property type="term" value="C:cytosol"/>
    <property type="evidence" value="ECO:0007669"/>
    <property type="project" value="TreeGrafter"/>
</dbReference>
<dbReference type="SUPFAM" id="SSF55060">
    <property type="entry name" value="GHMP Kinase, C-terminal domain"/>
    <property type="match status" value="1"/>
</dbReference>
<evidence type="ECO:0000256" key="2">
    <source>
        <dbReference type="ARBA" id="ARBA00022741"/>
    </source>
</evidence>
<dbReference type="GO" id="GO:0005524">
    <property type="term" value="F:ATP binding"/>
    <property type="evidence" value="ECO:0007669"/>
    <property type="project" value="UniProtKB-KW"/>
</dbReference>
<evidence type="ECO:0000313" key="8">
    <source>
        <dbReference type="Proteomes" id="UP000587760"/>
    </source>
</evidence>
<keyword evidence="7" id="KW-0808">Transferase</keyword>
<dbReference type="InterPro" id="IPR006204">
    <property type="entry name" value="GHMP_kinase_N_dom"/>
</dbReference>
<dbReference type="InterPro" id="IPR036554">
    <property type="entry name" value="GHMP_kinase_C_sf"/>
</dbReference>
<dbReference type="PRINTS" id="PR00473">
    <property type="entry name" value="GALCTOKINASE"/>
</dbReference>
<gene>
    <name evidence="7" type="ORF">HNR50_000776</name>
</gene>
<dbReference type="EMBL" id="JACHGJ010000001">
    <property type="protein sequence ID" value="MBB6479143.1"/>
    <property type="molecule type" value="Genomic_DNA"/>
</dbReference>
<dbReference type="InterPro" id="IPR020568">
    <property type="entry name" value="Ribosomal_Su5_D2-typ_SF"/>
</dbReference>
<evidence type="ECO:0000259" key="5">
    <source>
        <dbReference type="Pfam" id="PF00288"/>
    </source>
</evidence>
<evidence type="ECO:0000259" key="6">
    <source>
        <dbReference type="Pfam" id="PF10509"/>
    </source>
</evidence>
<name>A0A841R5P0_9SPIO</name>
<keyword evidence="2" id="KW-0547">Nucleotide-binding</keyword>
<feature type="domain" description="GHMP kinase N-terminal" evidence="5">
    <location>
        <begin position="127"/>
        <end position="214"/>
    </location>
</feature>
<dbReference type="InterPro" id="IPR000705">
    <property type="entry name" value="Galactokinase"/>
</dbReference>
<dbReference type="InterPro" id="IPR006206">
    <property type="entry name" value="Mevalonate/galactokinase"/>
</dbReference>
<accession>A0A841R5P0</accession>